<name>A0A0E0EXW4_9ORYZ</name>
<dbReference type="Gramene" id="OMERI10G07370.1">
    <property type="protein sequence ID" value="OMERI10G07370.1"/>
    <property type="gene ID" value="OMERI10G07370"/>
</dbReference>
<dbReference type="EnsemblPlants" id="OMERI10G07370.1">
    <property type="protein sequence ID" value="OMERI10G07370.1"/>
    <property type="gene ID" value="OMERI10G07370"/>
</dbReference>
<sequence length="166" mass="17919">MEAEKKKTPVALAPNVKPLAGKKLCKRTLKLRGVKEVVKSIRRCRRWVSSRRTAHGEDKHDAGGDVEQREEVLPGLVPSRQQRNGHAVDHSEHEPRKLRAGGEELEHDERCVACCPARRSSARRPQPASPGAAPPTATLLAVIGLLPPQCSPVTALATAAPPPSPP</sequence>
<accession>A0A0E0EXW4</accession>
<organism evidence="2">
    <name type="scientific">Oryza meridionalis</name>
    <dbReference type="NCBI Taxonomy" id="40149"/>
    <lineage>
        <taxon>Eukaryota</taxon>
        <taxon>Viridiplantae</taxon>
        <taxon>Streptophyta</taxon>
        <taxon>Embryophyta</taxon>
        <taxon>Tracheophyta</taxon>
        <taxon>Spermatophyta</taxon>
        <taxon>Magnoliopsida</taxon>
        <taxon>Liliopsida</taxon>
        <taxon>Poales</taxon>
        <taxon>Poaceae</taxon>
        <taxon>BOP clade</taxon>
        <taxon>Oryzoideae</taxon>
        <taxon>Oryzeae</taxon>
        <taxon>Oryzinae</taxon>
        <taxon>Oryza</taxon>
    </lineage>
</organism>
<feature type="region of interest" description="Disordered" evidence="1">
    <location>
        <begin position="48"/>
        <end position="104"/>
    </location>
</feature>
<evidence type="ECO:0000313" key="2">
    <source>
        <dbReference type="EnsemblPlants" id="OMERI10G07370.1"/>
    </source>
</evidence>
<reference evidence="2" key="1">
    <citation type="submission" date="2015-04" db="UniProtKB">
        <authorList>
            <consortium name="EnsemblPlants"/>
        </authorList>
    </citation>
    <scope>IDENTIFICATION</scope>
</reference>
<dbReference type="AlphaFoldDB" id="A0A0E0EXW4"/>
<evidence type="ECO:0000313" key="3">
    <source>
        <dbReference type="Proteomes" id="UP000008021"/>
    </source>
</evidence>
<evidence type="ECO:0000256" key="1">
    <source>
        <dbReference type="SAM" id="MobiDB-lite"/>
    </source>
</evidence>
<dbReference type="HOGENOM" id="CLU_1605299_0_0_1"/>
<feature type="compositionally biased region" description="Basic and acidic residues" evidence="1">
    <location>
        <begin position="54"/>
        <end position="72"/>
    </location>
</feature>
<proteinExistence type="predicted"/>
<feature type="compositionally biased region" description="Basic and acidic residues" evidence="1">
    <location>
        <begin position="86"/>
        <end position="104"/>
    </location>
</feature>
<protein>
    <submittedName>
        <fullName evidence="2">Uncharacterized protein</fullName>
    </submittedName>
</protein>
<keyword evidence="3" id="KW-1185">Reference proteome</keyword>
<dbReference type="STRING" id="40149.A0A0E0EXW4"/>
<dbReference type="Proteomes" id="UP000008021">
    <property type="component" value="Chromosome 10"/>
</dbReference>
<reference evidence="2" key="2">
    <citation type="submission" date="2018-05" db="EMBL/GenBank/DDBJ databases">
        <title>OmerRS3 (Oryza meridionalis Reference Sequence Version 3).</title>
        <authorList>
            <person name="Zhang J."/>
            <person name="Kudrna D."/>
            <person name="Lee S."/>
            <person name="Talag J."/>
            <person name="Welchert J."/>
            <person name="Wing R.A."/>
        </authorList>
    </citation>
    <scope>NUCLEOTIDE SEQUENCE [LARGE SCALE GENOMIC DNA]</scope>
    <source>
        <strain evidence="2">cv. OR44</strain>
    </source>
</reference>